<organism evidence="4 5">
    <name type="scientific">Oculimacula yallundae</name>
    <dbReference type="NCBI Taxonomy" id="86028"/>
    <lineage>
        <taxon>Eukaryota</taxon>
        <taxon>Fungi</taxon>
        <taxon>Dikarya</taxon>
        <taxon>Ascomycota</taxon>
        <taxon>Pezizomycotina</taxon>
        <taxon>Leotiomycetes</taxon>
        <taxon>Helotiales</taxon>
        <taxon>Ploettnerulaceae</taxon>
        <taxon>Oculimacula</taxon>
    </lineage>
</organism>
<dbReference type="PROSITE" id="PS50234">
    <property type="entry name" value="VWFA"/>
    <property type="match status" value="1"/>
</dbReference>
<dbReference type="InterPro" id="IPR011009">
    <property type="entry name" value="Kinase-like_dom_sf"/>
</dbReference>
<feature type="region of interest" description="Disordered" evidence="1">
    <location>
        <begin position="662"/>
        <end position="775"/>
    </location>
</feature>
<dbReference type="SMART" id="SM00220">
    <property type="entry name" value="S_TKc"/>
    <property type="match status" value="1"/>
</dbReference>
<dbReference type="PROSITE" id="PS50011">
    <property type="entry name" value="PROTEIN_KINASE_DOM"/>
    <property type="match status" value="1"/>
</dbReference>
<dbReference type="PANTHER" id="PTHR24359">
    <property type="entry name" value="SERINE/THREONINE-PROTEIN KINASE SBK1"/>
    <property type="match status" value="1"/>
</dbReference>
<dbReference type="CDD" id="cd00180">
    <property type="entry name" value="PKc"/>
    <property type="match status" value="1"/>
</dbReference>
<dbReference type="Pfam" id="PF00069">
    <property type="entry name" value="Pkinase"/>
    <property type="match status" value="1"/>
</dbReference>
<reference evidence="4 5" key="1">
    <citation type="journal article" date="2024" name="Commun. Biol.">
        <title>Comparative genomic analysis of thermophilic fungi reveals convergent evolutionary adaptations and gene losses.</title>
        <authorList>
            <person name="Steindorff A.S."/>
            <person name="Aguilar-Pontes M.V."/>
            <person name="Robinson A.J."/>
            <person name="Andreopoulos B."/>
            <person name="LaButti K."/>
            <person name="Kuo A."/>
            <person name="Mondo S."/>
            <person name="Riley R."/>
            <person name="Otillar R."/>
            <person name="Haridas S."/>
            <person name="Lipzen A."/>
            <person name="Grimwood J."/>
            <person name="Schmutz J."/>
            <person name="Clum A."/>
            <person name="Reid I.D."/>
            <person name="Moisan M.C."/>
            <person name="Butler G."/>
            <person name="Nguyen T.T.M."/>
            <person name="Dewar K."/>
            <person name="Conant G."/>
            <person name="Drula E."/>
            <person name="Henrissat B."/>
            <person name="Hansel C."/>
            <person name="Singer S."/>
            <person name="Hutchinson M.I."/>
            <person name="de Vries R.P."/>
            <person name="Natvig D.O."/>
            <person name="Powell A.J."/>
            <person name="Tsang A."/>
            <person name="Grigoriev I.V."/>
        </authorList>
    </citation>
    <scope>NUCLEOTIDE SEQUENCE [LARGE SCALE GENOMIC DNA]</scope>
    <source>
        <strain evidence="4 5">CBS 494.80</strain>
    </source>
</reference>
<dbReference type="Gene3D" id="3.30.200.20">
    <property type="entry name" value="Phosphorylase Kinase, domain 1"/>
    <property type="match status" value="1"/>
</dbReference>
<dbReference type="InterPro" id="IPR000719">
    <property type="entry name" value="Prot_kinase_dom"/>
</dbReference>
<evidence type="ECO:0000259" key="3">
    <source>
        <dbReference type="PROSITE" id="PS50234"/>
    </source>
</evidence>
<feature type="compositionally biased region" description="Low complexity" evidence="1">
    <location>
        <begin position="673"/>
        <end position="684"/>
    </location>
</feature>
<dbReference type="PANTHER" id="PTHR24359:SF1">
    <property type="entry name" value="INHIBITOR OF NUCLEAR FACTOR KAPPA-B KINASE EPSILON SUBUNIT HOMOLOG 1-RELATED"/>
    <property type="match status" value="1"/>
</dbReference>
<dbReference type="SUPFAM" id="SSF56112">
    <property type="entry name" value="Protein kinase-like (PK-like)"/>
    <property type="match status" value="1"/>
</dbReference>
<accession>A0ABR4CVM3</accession>
<sequence length="1043" mass="118038">MASSQPQDFNPAEARFFNYVNDICAHEILDPGDFDGCISSDRRVFAPRDKIQSYLEANNYWELRALLAGLKSAPVPAPSSITPRYTAVFCILLQSGRGSYIRYFTSYGSLRDTALPFDPRTRPAHWPSTPSDPNFYEVFCDAQWKFCAPELEAPVSDQHFEDERILPITFKQKLLDGGTAHLWLVHLHPSYNKLITENRKQASQLLHKIMGEENANKFVIKEYSTADAQKLYDNETSAFIQLGQHSNIISYYGSFRRGNTFNLILEYADRGTLREYFEKQLPPTLGEDIIRFWKSLFKLIGALWEVHTKGGEAADGRQILKGWHQDVKPENILVLSNGERRSQDWQFKLADLGSSHFKKIQSSREDSMASDTYGTHTYGAPETSRLDETANRNKLRVNQNIDIWSLGCVYSEAVRWLADNQIGIHQYQRERKAETGETTRYGSVDCFHDGFKPLEAVRRSHETSLNRIQSLRRPDFITDAVVHMIQDMLVETKDRPTAETLWRKQGRIVDAAAKKLQEYTLSTQASNSLLYPKQGNQLRAATDPVPGPFSASAPALPLVLPPGYRRKPLLGSPENRLPSLHEHVLSNTTTNGVLGDSIPRHHSPDSIGREIGSQNTTPVKVQSSPVLFQGTSPLTPPFSPTHRSVSNHISVHPDKDPFLAPLPGTTIASPQYPRSSSPSSARASGIYNTGHLGIGRSESARLGRAGQRTSLINPGAHITENPGRERPSSGNEYQEDAAGRVPRREISHASSSNRPIAPANGYVEGTHPFMPTSLPIRQDTVPLEHQSLPHRPALAPSSSDFKDLSFVLDWKRECKSTRVYKSCLTQRHQDRLKDRDHVFLIDDSYSMVDHWPNVVKLFEGLSYILKDTDRNGLDVYFTISQECALQNKHTKDMVPMVKRRKQRDPTARTEINYRLTKILDEYKAKLDSNKFWKSKPKPLSLYILTNGVWEKECQPEIPIKNVVRKLQDLRKDREQIGIQFISFGNDEIGLERLRYLDDELTGELEHDIVDTTPWDGNILKMLFGHINEDMDRQDAANTGASST</sequence>
<dbReference type="EMBL" id="JAZHXI010000002">
    <property type="protein sequence ID" value="KAL2073991.1"/>
    <property type="molecule type" value="Genomic_DNA"/>
</dbReference>
<dbReference type="InterPro" id="IPR002035">
    <property type="entry name" value="VWF_A"/>
</dbReference>
<protein>
    <recommendedName>
        <fullName evidence="6">Protein kinase domain-containing protein</fullName>
    </recommendedName>
</protein>
<evidence type="ECO:0000256" key="1">
    <source>
        <dbReference type="SAM" id="MobiDB-lite"/>
    </source>
</evidence>
<keyword evidence="5" id="KW-1185">Reference proteome</keyword>
<dbReference type="Proteomes" id="UP001595075">
    <property type="component" value="Unassembled WGS sequence"/>
</dbReference>
<gene>
    <name evidence="4" type="ORF">VTL71DRAFT_7769</name>
</gene>
<evidence type="ECO:0000313" key="4">
    <source>
        <dbReference type="EMBL" id="KAL2073991.1"/>
    </source>
</evidence>
<dbReference type="Gene3D" id="1.10.510.10">
    <property type="entry name" value="Transferase(Phosphotransferase) domain 1"/>
    <property type="match status" value="1"/>
</dbReference>
<evidence type="ECO:0000313" key="5">
    <source>
        <dbReference type="Proteomes" id="UP001595075"/>
    </source>
</evidence>
<comment type="caution">
    <text evidence="4">The sequence shown here is derived from an EMBL/GenBank/DDBJ whole genome shotgun (WGS) entry which is preliminary data.</text>
</comment>
<feature type="domain" description="Protein kinase" evidence="2">
    <location>
        <begin position="168"/>
        <end position="508"/>
    </location>
</feature>
<evidence type="ECO:0000259" key="2">
    <source>
        <dbReference type="PROSITE" id="PS50011"/>
    </source>
</evidence>
<evidence type="ECO:0008006" key="6">
    <source>
        <dbReference type="Google" id="ProtNLM"/>
    </source>
</evidence>
<name>A0ABR4CVM3_9HELO</name>
<feature type="domain" description="VWFA" evidence="3">
    <location>
        <begin position="836"/>
        <end position="1026"/>
    </location>
</feature>
<proteinExistence type="predicted"/>